<accession>A0ABY8ERN1</accession>
<dbReference type="Proteomes" id="UP000818624">
    <property type="component" value="Chromosome 3"/>
</dbReference>
<name>A0ABY8ERN1_MALFU</name>
<organism evidence="1 2">
    <name type="scientific">Malassezia furfur</name>
    <name type="common">Pityriasis versicolor infection agent</name>
    <name type="synonym">Pityrosporum furfur</name>
    <dbReference type="NCBI Taxonomy" id="55194"/>
    <lineage>
        <taxon>Eukaryota</taxon>
        <taxon>Fungi</taxon>
        <taxon>Dikarya</taxon>
        <taxon>Basidiomycota</taxon>
        <taxon>Ustilaginomycotina</taxon>
        <taxon>Malasseziomycetes</taxon>
        <taxon>Malasseziales</taxon>
        <taxon>Malasseziaceae</taxon>
        <taxon>Malassezia</taxon>
    </lineage>
</organism>
<protein>
    <submittedName>
        <fullName evidence="1">Uncharacterized protein</fullName>
    </submittedName>
</protein>
<dbReference type="EMBL" id="CP046236">
    <property type="protein sequence ID" value="WFD48156.1"/>
    <property type="molecule type" value="Genomic_DNA"/>
</dbReference>
<evidence type="ECO:0000313" key="1">
    <source>
        <dbReference type="EMBL" id="WFD48156.1"/>
    </source>
</evidence>
<proteinExistence type="predicted"/>
<sequence length="112" mass="12042">MDGFTDTTEQCKAVDVKHACGRSAGGPRRARARDLHLCTGHATPVGGDDGAARLGEAEERRVCLECVDGRAREARGKVVRRVAHLRPHVGAAVWGIFGTEREELGQRVCLPA</sequence>
<keyword evidence="2" id="KW-1185">Reference proteome</keyword>
<evidence type="ECO:0000313" key="2">
    <source>
        <dbReference type="Proteomes" id="UP000818624"/>
    </source>
</evidence>
<reference evidence="1 2" key="1">
    <citation type="journal article" date="2020" name="Elife">
        <title>Loss of centromere function drives karyotype evolution in closely related Malassezia species.</title>
        <authorList>
            <person name="Sankaranarayanan S.R."/>
            <person name="Ianiri G."/>
            <person name="Coelho M.A."/>
            <person name="Reza M.H."/>
            <person name="Thimmappa B.C."/>
            <person name="Ganguly P."/>
            <person name="Vadnala R.N."/>
            <person name="Sun S."/>
            <person name="Siddharthan R."/>
            <person name="Tellgren-Roth C."/>
            <person name="Dawson T.L."/>
            <person name="Heitman J."/>
            <person name="Sanyal K."/>
        </authorList>
    </citation>
    <scope>NUCLEOTIDE SEQUENCE [LARGE SCALE GENOMIC DNA]</scope>
    <source>
        <strain evidence="1">CBS14141</strain>
    </source>
</reference>
<gene>
    <name evidence="1" type="ORF">GLX27_002824</name>
</gene>